<name>A0A0F9CKF8_9ZZZZ</name>
<organism evidence="1">
    <name type="scientific">marine sediment metagenome</name>
    <dbReference type="NCBI Taxonomy" id="412755"/>
    <lineage>
        <taxon>unclassified sequences</taxon>
        <taxon>metagenomes</taxon>
        <taxon>ecological metagenomes</taxon>
    </lineage>
</organism>
<dbReference type="InterPro" id="IPR007833">
    <property type="entry name" value="Capsule_polysaccharide_synth"/>
</dbReference>
<dbReference type="GO" id="GO:0015774">
    <property type="term" value="P:polysaccharide transport"/>
    <property type="evidence" value="ECO:0007669"/>
    <property type="project" value="InterPro"/>
</dbReference>
<gene>
    <name evidence="1" type="ORF">LCGC14_2655860</name>
</gene>
<reference evidence="1" key="1">
    <citation type="journal article" date="2015" name="Nature">
        <title>Complex archaea that bridge the gap between prokaryotes and eukaryotes.</title>
        <authorList>
            <person name="Spang A."/>
            <person name="Saw J.H."/>
            <person name="Jorgensen S.L."/>
            <person name="Zaremba-Niedzwiedzka K."/>
            <person name="Martijn J."/>
            <person name="Lind A.E."/>
            <person name="van Eijk R."/>
            <person name="Schleper C."/>
            <person name="Guy L."/>
            <person name="Ettema T.J."/>
        </authorList>
    </citation>
    <scope>NUCLEOTIDE SEQUENCE</scope>
</reference>
<sequence length="211" mass="23949">VRNGGFPYHLALLQLEHDSSFQMHSPFASMTDFLEVVIDGFARGAPQHHHLVFKAHPLEDGRVDQRGAVRRLAREYGVEDRVHYIRGGKLAQLLDHARGAVTVNSTAAQQVLWRGLPLKVFGDAVYAKPEFVSTQPLTEFFSHPSRPDSRAYRDYRHYLLETSQIAGGFYSARGRRQLMRQIVDMMLAPDDPYDALIRGTAAPRQQLRLVK</sequence>
<protein>
    <recommendedName>
        <fullName evidence="2">Capsule biosynthesis protein CapA</fullName>
    </recommendedName>
</protein>
<dbReference type="AlphaFoldDB" id="A0A0F9CKF8"/>
<evidence type="ECO:0008006" key="2">
    <source>
        <dbReference type="Google" id="ProtNLM"/>
    </source>
</evidence>
<dbReference type="Pfam" id="PF05159">
    <property type="entry name" value="Capsule_synth"/>
    <property type="match status" value="1"/>
</dbReference>
<dbReference type="GO" id="GO:0000271">
    <property type="term" value="P:polysaccharide biosynthetic process"/>
    <property type="evidence" value="ECO:0007669"/>
    <property type="project" value="InterPro"/>
</dbReference>
<proteinExistence type="predicted"/>
<accession>A0A0F9CKF8</accession>
<evidence type="ECO:0000313" key="1">
    <source>
        <dbReference type="EMBL" id="KKK97126.1"/>
    </source>
</evidence>
<dbReference type="EMBL" id="LAZR01046184">
    <property type="protein sequence ID" value="KKK97126.1"/>
    <property type="molecule type" value="Genomic_DNA"/>
</dbReference>
<feature type="non-terminal residue" evidence="1">
    <location>
        <position position="1"/>
    </location>
</feature>
<comment type="caution">
    <text evidence="1">The sequence shown here is derived from an EMBL/GenBank/DDBJ whole genome shotgun (WGS) entry which is preliminary data.</text>
</comment>